<organism evidence="1 2">
    <name type="scientific">Candidatus Uhrbacteria bacterium CG10_big_fil_rev_8_21_14_0_10_48_16</name>
    <dbReference type="NCBI Taxonomy" id="1975038"/>
    <lineage>
        <taxon>Bacteria</taxon>
        <taxon>Candidatus Uhriibacteriota</taxon>
    </lineage>
</organism>
<evidence type="ECO:0000313" key="2">
    <source>
        <dbReference type="Proteomes" id="UP000231436"/>
    </source>
</evidence>
<gene>
    <name evidence="1" type="ORF">COV05_02770</name>
</gene>
<dbReference type="EMBL" id="PFEU01000012">
    <property type="protein sequence ID" value="PJE76785.1"/>
    <property type="molecule type" value="Genomic_DNA"/>
</dbReference>
<dbReference type="AlphaFoldDB" id="A0A2M8LH94"/>
<accession>A0A2M8LH94</accession>
<reference evidence="2" key="1">
    <citation type="submission" date="2017-09" db="EMBL/GenBank/DDBJ databases">
        <title>Depth-based differentiation of microbial function through sediment-hosted aquifers and enrichment of novel symbionts in the deep terrestrial subsurface.</title>
        <authorList>
            <person name="Probst A.J."/>
            <person name="Ladd B."/>
            <person name="Jarett J.K."/>
            <person name="Geller-Mcgrath D.E."/>
            <person name="Sieber C.M.K."/>
            <person name="Emerson J.B."/>
            <person name="Anantharaman K."/>
            <person name="Thomas B.C."/>
            <person name="Malmstrom R."/>
            <person name="Stieglmeier M."/>
            <person name="Klingl A."/>
            <person name="Woyke T."/>
            <person name="Ryan C.M."/>
            <person name="Banfield J.F."/>
        </authorList>
    </citation>
    <scope>NUCLEOTIDE SEQUENCE [LARGE SCALE GENOMIC DNA]</scope>
</reference>
<protein>
    <submittedName>
        <fullName evidence="1">Uncharacterized protein</fullName>
    </submittedName>
</protein>
<proteinExistence type="predicted"/>
<name>A0A2M8LH94_9BACT</name>
<comment type="caution">
    <text evidence="1">The sequence shown here is derived from an EMBL/GenBank/DDBJ whole genome shotgun (WGS) entry which is preliminary data.</text>
</comment>
<evidence type="ECO:0000313" key="1">
    <source>
        <dbReference type="EMBL" id="PJE76785.1"/>
    </source>
</evidence>
<sequence length="214" mass="24178">FQEALWQHLHADLVEIQADRLEQVSWAGFLLDRPTVRERMVEVGMPIGAFQIPGMPVAVTPPVARAIADVQLTMGPVDLCDTHAQRWDRLSGILTASEMFGVSPTKFMMDVSGASDWILRLSTTSELFRAHQRARIDEKHPDVVRRYVQALRTTLSTAIGTYHGSTRFNLFIDFPMGEAFWEMRAWWLQEVEAQIDRVWPGQAQGSLATVTVQA</sequence>
<feature type="non-terminal residue" evidence="1">
    <location>
        <position position="1"/>
    </location>
</feature>
<dbReference type="Proteomes" id="UP000231436">
    <property type="component" value="Unassembled WGS sequence"/>
</dbReference>